<accession>A0A4P9VYI2</accession>
<reference evidence="2" key="1">
    <citation type="journal article" date="2018" name="Nat. Microbiol.">
        <title>Leveraging single-cell genomics to expand the fungal tree of life.</title>
        <authorList>
            <person name="Ahrendt S.R."/>
            <person name="Quandt C.A."/>
            <person name="Ciobanu D."/>
            <person name="Clum A."/>
            <person name="Salamov A."/>
            <person name="Andreopoulos B."/>
            <person name="Cheng J.F."/>
            <person name="Woyke T."/>
            <person name="Pelin A."/>
            <person name="Henrissat B."/>
            <person name="Reynolds N.K."/>
            <person name="Benny G.L."/>
            <person name="Smith M.E."/>
            <person name="James T.Y."/>
            <person name="Grigoriev I.V."/>
        </authorList>
    </citation>
    <scope>NUCLEOTIDE SEQUENCE [LARGE SCALE GENOMIC DNA]</scope>
</reference>
<dbReference type="AlphaFoldDB" id="A0A4P9VYI2"/>
<dbReference type="EMBL" id="ML002012">
    <property type="protein sequence ID" value="RKO82846.1"/>
    <property type="molecule type" value="Genomic_DNA"/>
</dbReference>
<protein>
    <submittedName>
        <fullName evidence="1">Uncharacterized protein</fullName>
    </submittedName>
</protein>
<sequence>MAAGRDWIPFIVDNIWLLTLNTLMRIAINWISWRLSGVPLPRLSQIDWQTAVPRTSRYRDLPWRRCGFRRVHTTLWDKVSLLVVVNLLLMVAYLSKDEAAFLCLFLDLNGGLAVGDDVGDALMAVVNNVNKLINDVSTGLGEKIYPIEVKKSGSSPEVVELIHRHSAFTVKLGGLCDSPAKSIAQQLAIEPDTFPLLFLGSWMGAKHGNQWRHLEK</sequence>
<gene>
    <name evidence="1" type="ORF">BDK51DRAFT_27922</name>
</gene>
<proteinExistence type="predicted"/>
<evidence type="ECO:0000313" key="1">
    <source>
        <dbReference type="EMBL" id="RKO82846.1"/>
    </source>
</evidence>
<keyword evidence="2" id="KW-1185">Reference proteome</keyword>
<evidence type="ECO:0000313" key="2">
    <source>
        <dbReference type="Proteomes" id="UP000269721"/>
    </source>
</evidence>
<name>A0A4P9VYI2_9FUNG</name>
<dbReference type="Proteomes" id="UP000269721">
    <property type="component" value="Unassembled WGS sequence"/>
</dbReference>
<organism evidence="1 2">
    <name type="scientific">Blyttiomyces helicus</name>
    <dbReference type="NCBI Taxonomy" id="388810"/>
    <lineage>
        <taxon>Eukaryota</taxon>
        <taxon>Fungi</taxon>
        <taxon>Fungi incertae sedis</taxon>
        <taxon>Chytridiomycota</taxon>
        <taxon>Chytridiomycota incertae sedis</taxon>
        <taxon>Chytridiomycetes</taxon>
        <taxon>Chytridiomycetes incertae sedis</taxon>
        <taxon>Blyttiomyces</taxon>
    </lineage>
</organism>